<protein>
    <recommendedName>
        <fullName evidence="9">Protein translocase subunit SecE</fullName>
    </recommendedName>
</protein>
<evidence type="ECO:0000256" key="8">
    <source>
        <dbReference type="ARBA" id="ARBA00023136"/>
    </source>
</evidence>
<keyword evidence="5 9" id="KW-0653">Protein transport</keyword>
<dbReference type="GO" id="GO:0065002">
    <property type="term" value="P:intracellular protein transmembrane transport"/>
    <property type="evidence" value="ECO:0007669"/>
    <property type="project" value="UniProtKB-UniRule"/>
</dbReference>
<evidence type="ECO:0000256" key="1">
    <source>
        <dbReference type="ARBA" id="ARBA00004370"/>
    </source>
</evidence>
<dbReference type="Proteomes" id="UP000824130">
    <property type="component" value="Unassembled WGS sequence"/>
</dbReference>
<evidence type="ECO:0000256" key="4">
    <source>
        <dbReference type="ARBA" id="ARBA00022692"/>
    </source>
</evidence>
<keyword evidence="7 9" id="KW-0811">Translocation</keyword>
<name>A0A9D1N6Q0_9FIRM</name>
<keyword evidence="8 9" id="KW-0472">Membrane</keyword>
<keyword evidence="3 9" id="KW-1003">Cell membrane</keyword>
<dbReference type="GO" id="GO:0006605">
    <property type="term" value="P:protein targeting"/>
    <property type="evidence" value="ECO:0007669"/>
    <property type="project" value="UniProtKB-UniRule"/>
</dbReference>
<comment type="function">
    <text evidence="9">Essential subunit of the Sec protein translocation channel SecYEG. Clamps together the 2 halves of SecY. May contact the channel plug during translocation.</text>
</comment>
<dbReference type="NCBIfam" id="TIGR00964">
    <property type="entry name" value="secE_bact"/>
    <property type="match status" value="1"/>
</dbReference>
<gene>
    <name evidence="9 10" type="primary">secE</name>
    <name evidence="10" type="ORF">IAD25_04225</name>
</gene>
<dbReference type="PANTHER" id="PTHR33910">
    <property type="entry name" value="PROTEIN TRANSLOCASE SUBUNIT SECE"/>
    <property type="match status" value="1"/>
</dbReference>
<dbReference type="EMBL" id="DVOB01000093">
    <property type="protein sequence ID" value="HIU95900.1"/>
    <property type="molecule type" value="Genomic_DNA"/>
</dbReference>
<dbReference type="GO" id="GO:0005886">
    <property type="term" value="C:plasma membrane"/>
    <property type="evidence" value="ECO:0007669"/>
    <property type="project" value="UniProtKB-SubCell"/>
</dbReference>
<dbReference type="Gene3D" id="1.20.5.1030">
    <property type="entry name" value="Preprotein translocase secy subunit"/>
    <property type="match status" value="1"/>
</dbReference>
<sequence length="69" mass="7539">MAASAQKRKRGSIKEYFKGVKLEMKKVVWPTKKELGSFTAIVLATCAAFAVVFWAVDTGVLAAIRAVCF</sequence>
<dbReference type="GO" id="GO:0009306">
    <property type="term" value="P:protein secretion"/>
    <property type="evidence" value="ECO:0007669"/>
    <property type="project" value="UniProtKB-UniRule"/>
</dbReference>
<keyword evidence="6 9" id="KW-1133">Transmembrane helix</keyword>
<dbReference type="InterPro" id="IPR001901">
    <property type="entry name" value="Translocase_SecE/Sec61-g"/>
</dbReference>
<dbReference type="PANTHER" id="PTHR33910:SF1">
    <property type="entry name" value="PROTEIN TRANSLOCASE SUBUNIT SECE"/>
    <property type="match status" value="1"/>
</dbReference>
<evidence type="ECO:0000256" key="9">
    <source>
        <dbReference type="HAMAP-Rule" id="MF_00422"/>
    </source>
</evidence>
<dbReference type="HAMAP" id="MF_00422">
    <property type="entry name" value="SecE"/>
    <property type="match status" value="1"/>
</dbReference>
<organism evidence="10 11">
    <name type="scientific">Candidatus Allocopromorpha excrementipullorum</name>
    <dbReference type="NCBI Taxonomy" id="2840743"/>
    <lineage>
        <taxon>Bacteria</taxon>
        <taxon>Bacillati</taxon>
        <taxon>Bacillota</taxon>
        <taxon>Clostridia</taxon>
        <taxon>Eubacteriales</taxon>
        <taxon>Eubacteriaceae</taxon>
        <taxon>Eubacteriaceae incertae sedis</taxon>
        <taxon>Candidatus Allocopromorpha</taxon>
    </lineage>
</organism>
<dbReference type="GO" id="GO:0008320">
    <property type="term" value="F:protein transmembrane transporter activity"/>
    <property type="evidence" value="ECO:0007669"/>
    <property type="project" value="UniProtKB-UniRule"/>
</dbReference>
<accession>A0A9D1N6Q0</accession>
<dbReference type="GO" id="GO:0043952">
    <property type="term" value="P:protein transport by the Sec complex"/>
    <property type="evidence" value="ECO:0007669"/>
    <property type="project" value="UniProtKB-UniRule"/>
</dbReference>
<proteinExistence type="inferred from homology"/>
<reference evidence="10" key="2">
    <citation type="journal article" date="2021" name="PeerJ">
        <title>Extensive microbial diversity within the chicken gut microbiome revealed by metagenomics and culture.</title>
        <authorList>
            <person name="Gilroy R."/>
            <person name="Ravi A."/>
            <person name="Getino M."/>
            <person name="Pursley I."/>
            <person name="Horton D.L."/>
            <person name="Alikhan N.F."/>
            <person name="Baker D."/>
            <person name="Gharbi K."/>
            <person name="Hall N."/>
            <person name="Watson M."/>
            <person name="Adriaenssens E.M."/>
            <person name="Foster-Nyarko E."/>
            <person name="Jarju S."/>
            <person name="Secka A."/>
            <person name="Antonio M."/>
            <person name="Oren A."/>
            <person name="Chaudhuri R.R."/>
            <person name="La Ragione R."/>
            <person name="Hildebrand F."/>
            <person name="Pallen M.J."/>
        </authorList>
    </citation>
    <scope>NUCLEOTIDE SEQUENCE</scope>
    <source>
        <strain evidence="10">ChiSjej4B22-8349</strain>
    </source>
</reference>
<keyword evidence="4 9" id="KW-0812">Transmembrane</keyword>
<dbReference type="AlphaFoldDB" id="A0A9D1N6Q0"/>
<comment type="similarity">
    <text evidence="9">Belongs to the SecE/SEC61-gamma family.</text>
</comment>
<dbReference type="InterPro" id="IPR005807">
    <property type="entry name" value="SecE_bac"/>
</dbReference>
<evidence type="ECO:0000256" key="3">
    <source>
        <dbReference type="ARBA" id="ARBA00022475"/>
    </source>
</evidence>
<evidence type="ECO:0000256" key="7">
    <source>
        <dbReference type="ARBA" id="ARBA00023010"/>
    </source>
</evidence>
<dbReference type="PROSITE" id="PS01067">
    <property type="entry name" value="SECE_SEC61G"/>
    <property type="match status" value="1"/>
</dbReference>
<comment type="caution">
    <text evidence="10">The sequence shown here is derived from an EMBL/GenBank/DDBJ whole genome shotgun (WGS) entry which is preliminary data.</text>
</comment>
<comment type="subunit">
    <text evidence="9">Component of the Sec protein translocase complex. Heterotrimer consisting of SecY, SecE and SecG subunits. The heterotrimers can form oligomers, although 1 heterotrimer is thought to be able to translocate proteins. Interacts with the ribosome. Interacts with SecDF, and other proteins may be involved. Interacts with SecA.</text>
</comment>
<reference evidence="10" key="1">
    <citation type="submission" date="2020-10" db="EMBL/GenBank/DDBJ databases">
        <authorList>
            <person name="Gilroy R."/>
        </authorList>
    </citation>
    <scope>NUCLEOTIDE SEQUENCE</scope>
    <source>
        <strain evidence="10">ChiSjej4B22-8349</strain>
    </source>
</reference>
<dbReference type="Pfam" id="PF00584">
    <property type="entry name" value="SecE"/>
    <property type="match status" value="1"/>
</dbReference>
<comment type="subcellular location">
    <subcellularLocation>
        <location evidence="9">Cell membrane</location>
        <topology evidence="9">Single-pass membrane protein</topology>
    </subcellularLocation>
    <subcellularLocation>
        <location evidence="1">Membrane</location>
    </subcellularLocation>
</comment>
<feature type="transmembrane region" description="Helical" evidence="9">
    <location>
        <begin position="35"/>
        <end position="56"/>
    </location>
</feature>
<keyword evidence="2 9" id="KW-0813">Transport</keyword>
<dbReference type="InterPro" id="IPR038379">
    <property type="entry name" value="SecE_sf"/>
</dbReference>
<evidence type="ECO:0000256" key="5">
    <source>
        <dbReference type="ARBA" id="ARBA00022927"/>
    </source>
</evidence>
<evidence type="ECO:0000256" key="2">
    <source>
        <dbReference type="ARBA" id="ARBA00022448"/>
    </source>
</evidence>
<evidence type="ECO:0000313" key="11">
    <source>
        <dbReference type="Proteomes" id="UP000824130"/>
    </source>
</evidence>
<evidence type="ECO:0000313" key="10">
    <source>
        <dbReference type="EMBL" id="HIU95900.1"/>
    </source>
</evidence>
<evidence type="ECO:0000256" key="6">
    <source>
        <dbReference type="ARBA" id="ARBA00022989"/>
    </source>
</evidence>